<evidence type="ECO:0000256" key="3">
    <source>
        <dbReference type="ARBA" id="ARBA00023163"/>
    </source>
</evidence>
<proteinExistence type="predicted"/>
<keyword evidence="2" id="KW-0238">DNA-binding</keyword>
<dbReference type="InterPro" id="IPR050109">
    <property type="entry name" value="HTH-type_TetR-like_transc_reg"/>
</dbReference>
<dbReference type="Pfam" id="PF00440">
    <property type="entry name" value="TetR_N"/>
    <property type="match status" value="1"/>
</dbReference>
<accession>A0A652YMF9</accession>
<dbReference type="AlphaFoldDB" id="A0A652YMF9"/>
<evidence type="ECO:0000256" key="2">
    <source>
        <dbReference type="ARBA" id="ARBA00023125"/>
    </source>
</evidence>
<dbReference type="PANTHER" id="PTHR30055:SF234">
    <property type="entry name" value="HTH-TYPE TRANSCRIPTIONAL REGULATOR BETI"/>
    <property type="match status" value="1"/>
</dbReference>
<dbReference type="GO" id="GO:0003700">
    <property type="term" value="F:DNA-binding transcription factor activity"/>
    <property type="evidence" value="ECO:0007669"/>
    <property type="project" value="TreeGrafter"/>
</dbReference>
<dbReference type="SUPFAM" id="SSF48498">
    <property type="entry name" value="Tetracyclin repressor-like, C-terminal domain"/>
    <property type="match status" value="1"/>
</dbReference>
<dbReference type="Pfam" id="PF17931">
    <property type="entry name" value="TetR_C_23"/>
    <property type="match status" value="1"/>
</dbReference>
<sequence length="225" mass="24916">MSSRGTETREKLVDTALRLFRDEGFQSTTMRRIASEAGVSLGNAYYYFASKDELVHELYLVVQRDHRDRALPLLRQGGSLTENLKTVLHSGLDVMTPYHDFGGTFLQSALPTTSRSSPFSVESTDARAMAIDLMREALTASHQRTPPSLEKQLPTLLWLTYMGVTLHWVTDSSPGQARTRALVDGLAPVVAKTVKLARLPVARSLVGDVAKLMAKVTAREEETVR</sequence>
<dbReference type="PANTHER" id="PTHR30055">
    <property type="entry name" value="HTH-TYPE TRANSCRIPTIONAL REGULATOR RUTR"/>
    <property type="match status" value="1"/>
</dbReference>
<name>A0A652YMF9_NOCGL</name>
<dbReference type="PROSITE" id="PS50977">
    <property type="entry name" value="HTH_TETR_2"/>
    <property type="match status" value="1"/>
</dbReference>
<dbReference type="EMBL" id="VNIQ01000005">
    <property type="protein sequence ID" value="TYQ03062.1"/>
    <property type="molecule type" value="Genomic_DNA"/>
</dbReference>
<dbReference type="InterPro" id="IPR041673">
    <property type="entry name" value="TetR_C_23"/>
</dbReference>
<dbReference type="PROSITE" id="PS01081">
    <property type="entry name" value="HTH_TETR_1"/>
    <property type="match status" value="1"/>
</dbReference>
<dbReference type="Gene3D" id="1.10.357.10">
    <property type="entry name" value="Tetracycline Repressor, domain 2"/>
    <property type="match status" value="1"/>
</dbReference>
<dbReference type="InterPro" id="IPR009057">
    <property type="entry name" value="Homeodomain-like_sf"/>
</dbReference>
<dbReference type="InterPro" id="IPR023772">
    <property type="entry name" value="DNA-bd_HTH_TetR-type_CS"/>
</dbReference>
<gene>
    <name evidence="4" type="ORF">FNL38_105212</name>
</gene>
<comment type="caution">
    <text evidence="4">The sequence shown here is derived from an EMBL/GenBank/DDBJ whole genome shotgun (WGS) entry which is preliminary data.</text>
</comment>
<protein>
    <submittedName>
        <fullName evidence="4">TetR family transcriptional regulator</fullName>
    </submittedName>
</protein>
<dbReference type="GO" id="GO:0000976">
    <property type="term" value="F:transcription cis-regulatory region binding"/>
    <property type="evidence" value="ECO:0007669"/>
    <property type="project" value="TreeGrafter"/>
</dbReference>
<dbReference type="SUPFAM" id="SSF46689">
    <property type="entry name" value="Homeodomain-like"/>
    <property type="match status" value="1"/>
</dbReference>
<keyword evidence="3" id="KW-0804">Transcription</keyword>
<keyword evidence="1" id="KW-0805">Transcription regulation</keyword>
<dbReference type="InterPro" id="IPR036271">
    <property type="entry name" value="Tet_transcr_reg_TetR-rel_C_sf"/>
</dbReference>
<dbReference type="PRINTS" id="PR00455">
    <property type="entry name" value="HTHTETR"/>
</dbReference>
<evidence type="ECO:0000256" key="1">
    <source>
        <dbReference type="ARBA" id="ARBA00023015"/>
    </source>
</evidence>
<dbReference type="InterPro" id="IPR001647">
    <property type="entry name" value="HTH_TetR"/>
</dbReference>
<reference evidence="4" key="1">
    <citation type="submission" date="2019-07" db="EMBL/GenBank/DDBJ databases">
        <title>Genomic Encyclopedia of Type Strains, Phase IV (KMG-IV): sequencing the most valuable type-strain genomes for metagenomic binning, comparative biology and taxonomic classification.</title>
        <authorList>
            <person name="Goeker M."/>
        </authorList>
    </citation>
    <scope>NUCLEOTIDE SEQUENCE</scope>
    <source>
        <strain evidence="4">DSM 44596</strain>
    </source>
</reference>
<organism evidence="4">
    <name type="scientific">Nocardia globerula</name>
    <dbReference type="NCBI Taxonomy" id="1818"/>
    <lineage>
        <taxon>Bacteria</taxon>
        <taxon>Bacillati</taxon>
        <taxon>Actinomycetota</taxon>
        <taxon>Actinomycetes</taxon>
        <taxon>Mycobacteriales</taxon>
        <taxon>Nocardiaceae</taxon>
        <taxon>Nocardia</taxon>
    </lineage>
</organism>
<evidence type="ECO:0000313" key="4">
    <source>
        <dbReference type="EMBL" id="TYQ03062.1"/>
    </source>
</evidence>